<feature type="transmembrane region" description="Helical" evidence="8">
    <location>
        <begin position="186"/>
        <end position="205"/>
    </location>
</feature>
<dbReference type="InterPro" id="IPR013604">
    <property type="entry name" value="7TM_chemorcpt"/>
</dbReference>
<gene>
    <name evidence="9" type="ORF">ABMA28_015766</name>
</gene>
<evidence type="ECO:0000313" key="9">
    <source>
        <dbReference type="EMBL" id="KAL0840548.1"/>
    </source>
</evidence>
<comment type="caution">
    <text evidence="8">Lacks conserved residue(s) required for the propagation of feature annotation.</text>
</comment>
<sequence length="418" mass="48613">MIPIKMNKYFKKSKKIRKYNNYVEATHATLSIKKIFGMAVFEYKTTQGTIVSKFTYWGLVCFLFWYSLFIYCAYTAYTKDQSILRLLYDTKLKQYGDDYERIATTIYVAYAMWKLPFSLNANTDYVQNNFDIDKSIESLGVSIDYDKFAIRALIFSLSHLLVFFARGMCMWVTIGHLDTKVPHERMFQVAYTDVIALMISGYYCFSVATLRERYSMVNSILNEIKEQKCWEYSLFVRGKPTNMDKTVELQEQYICKKIRMCAKIHCMLFKVSKRLCDIFGFAIVVTMFFSFSVIVLYMFYFMEATASCLFHDLRMYVFFLMYVFWQTAYAISVVFIIVLFSENAAQVGSHTANITHEIINADLSPSITKEAMQLSLQLLHQVPTFSCCGIIVDYACLHSGGRSVVTFLVILLQFVMDA</sequence>
<evidence type="ECO:0000256" key="2">
    <source>
        <dbReference type="ARBA" id="ARBA00022475"/>
    </source>
</evidence>
<comment type="caution">
    <text evidence="9">The sequence shown here is derived from an EMBL/GenBank/DDBJ whole genome shotgun (WGS) entry which is preliminary data.</text>
</comment>
<comment type="subcellular location">
    <subcellularLocation>
        <location evidence="1 8">Cell membrane</location>
        <topology evidence="1 8">Multi-pass membrane protein</topology>
    </subcellularLocation>
</comment>
<evidence type="ECO:0000313" key="10">
    <source>
        <dbReference type="Proteomes" id="UP001549921"/>
    </source>
</evidence>
<comment type="similarity">
    <text evidence="8">Belongs to the insect chemoreceptor superfamily. Gustatory receptor (GR) family.</text>
</comment>
<dbReference type="GO" id="GO:0005886">
    <property type="term" value="C:plasma membrane"/>
    <property type="evidence" value="ECO:0007669"/>
    <property type="project" value="UniProtKB-SubCell"/>
</dbReference>
<feature type="transmembrane region" description="Helical" evidence="8">
    <location>
        <begin position="21"/>
        <end position="41"/>
    </location>
</feature>
<evidence type="ECO:0000256" key="7">
    <source>
        <dbReference type="ARBA" id="ARBA00023224"/>
    </source>
</evidence>
<protein>
    <recommendedName>
        <fullName evidence="8">Gustatory receptor</fullName>
    </recommendedName>
</protein>
<dbReference type="EMBL" id="JBEDNZ010000007">
    <property type="protein sequence ID" value="KAL0840548.1"/>
    <property type="molecule type" value="Genomic_DNA"/>
</dbReference>
<dbReference type="AlphaFoldDB" id="A0ABD0TAZ0"/>
<feature type="transmembrane region" description="Helical" evidence="8">
    <location>
        <begin position="152"/>
        <end position="174"/>
    </location>
</feature>
<dbReference type="Proteomes" id="UP001549921">
    <property type="component" value="Unassembled WGS sequence"/>
</dbReference>
<evidence type="ECO:0000256" key="1">
    <source>
        <dbReference type="ARBA" id="ARBA00004651"/>
    </source>
</evidence>
<keyword evidence="2 8" id="KW-1003">Cell membrane</keyword>
<evidence type="ECO:0000256" key="4">
    <source>
        <dbReference type="ARBA" id="ARBA00022989"/>
    </source>
</evidence>
<name>A0ABD0TAZ0_LOXSC</name>
<keyword evidence="4 8" id="KW-1133">Transmembrane helix</keyword>
<keyword evidence="3 8" id="KW-0812">Transmembrane</keyword>
<dbReference type="PANTHER" id="PTHR21143">
    <property type="entry name" value="INVERTEBRATE GUSTATORY RECEPTOR"/>
    <property type="match status" value="1"/>
</dbReference>
<feature type="transmembrane region" description="Helical" evidence="8">
    <location>
        <begin position="313"/>
        <end position="340"/>
    </location>
</feature>
<proteinExistence type="inferred from homology"/>
<accession>A0ABD0TAZ0</accession>
<evidence type="ECO:0000256" key="8">
    <source>
        <dbReference type="RuleBase" id="RU363108"/>
    </source>
</evidence>
<organism evidence="9 10">
    <name type="scientific">Loxostege sticticalis</name>
    <name type="common">Beet webworm moth</name>
    <dbReference type="NCBI Taxonomy" id="481309"/>
    <lineage>
        <taxon>Eukaryota</taxon>
        <taxon>Metazoa</taxon>
        <taxon>Ecdysozoa</taxon>
        <taxon>Arthropoda</taxon>
        <taxon>Hexapoda</taxon>
        <taxon>Insecta</taxon>
        <taxon>Pterygota</taxon>
        <taxon>Neoptera</taxon>
        <taxon>Endopterygota</taxon>
        <taxon>Lepidoptera</taxon>
        <taxon>Glossata</taxon>
        <taxon>Ditrysia</taxon>
        <taxon>Pyraloidea</taxon>
        <taxon>Crambidae</taxon>
        <taxon>Pyraustinae</taxon>
        <taxon>Loxostege</taxon>
    </lineage>
</organism>
<comment type="function">
    <text evidence="8">Gustatory receptor which mediates acceptance or avoidance behavior, depending on its substrates.</text>
</comment>
<keyword evidence="6 8" id="KW-0675">Receptor</keyword>
<feature type="transmembrane region" description="Helical" evidence="8">
    <location>
        <begin position="278"/>
        <end position="301"/>
    </location>
</feature>
<feature type="transmembrane region" description="Helical" evidence="8">
    <location>
        <begin position="56"/>
        <end position="77"/>
    </location>
</feature>
<reference evidence="9 10" key="1">
    <citation type="submission" date="2024-06" db="EMBL/GenBank/DDBJ databases">
        <title>A chromosome-level genome assembly of beet webworm, Loxostege sticticalis.</title>
        <authorList>
            <person name="Zhang Y."/>
        </authorList>
    </citation>
    <scope>NUCLEOTIDE SEQUENCE [LARGE SCALE GENOMIC DNA]</scope>
    <source>
        <strain evidence="9">AQ028</strain>
        <tissue evidence="9">Male pupae</tissue>
    </source>
</reference>
<evidence type="ECO:0000256" key="6">
    <source>
        <dbReference type="ARBA" id="ARBA00023170"/>
    </source>
</evidence>
<evidence type="ECO:0000256" key="5">
    <source>
        <dbReference type="ARBA" id="ARBA00023136"/>
    </source>
</evidence>
<dbReference type="PANTHER" id="PTHR21143:SF104">
    <property type="entry name" value="GUSTATORY RECEPTOR 8A-RELATED"/>
    <property type="match status" value="1"/>
</dbReference>
<dbReference type="Pfam" id="PF08395">
    <property type="entry name" value="7tm_7"/>
    <property type="match status" value="1"/>
</dbReference>
<evidence type="ECO:0000256" key="3">
    <source>
        <dbReference type="ARBA" id="ARBA00022692"/>
    </source>
</evidence>
<keyword evidence="7 8" id="KW-0807">Transducer</keyword>
<dbReference type="GO" id="GO:0007165">
    <property type="term" value="P:signal transduction"/>
    <property type="evidence" value="ECO:0007669"/>
    <property type="project" value="UniProtKB-KW"/>
</dbReference>
<keyword evidence="5 8" id="KW-0472">Membrane</keyword>